<dbReference type="Pfam" id="PF00152">
    <property type="entry name" value="tRNA-synt_2"/>
    <property type="match status" value="1"/>
</dbReference>
<dbReference type="InterPro" id="IPR012340">
    <property type="entry name" value="NA-bd_OB-fold"/>
</dbReference>
<evidence type="ECO:0000256" key="11">
    <source>
        <dbReference type="ARBA" id="ARBA00033155"/>
    </source>
</evidence>
<protein>
    <recommendedName>
        <fullName evidence="4">Aspartate--tRNA ligase, cytoplasmic</fullName>
        <ecNumber evidence="3">6.1.1.12</ecNumber>
    </recommendedName>
    <alternativeName>
        <fullName evidence="11">Aspartyl-tRNA synthetase</fullName>
    </alternativeName>
</protein>
<dbReference type="InterPro" id="IPR006195">
    <property type="entry name" value="aa-tRNA-synth_II"/>
</dbReference>
<dbReference type="SUPFAM" id="SSF55681">
    <property type="entry name" value="Class II aaRS and biotin synthetases"/>
    <property type="match status" value="1"/>
</dbReference>
<accession>A0ABM1AZM9</accession>
<dbReference type="SUPFAM" id="SSF50249">
    <property type="entry name" value="Nucleic acid-binding proteins"/>
    <property type="match status" value="1"/>
</dbReference>
<dbReference type="InterPro" id="IPR004365">
    <property type="entry name" value="NA-bd_OB_tRNA"/>
</dbReference>
<dbReference type="InterPro" id="IPR004364">
    <property type="entry name" value="Aa-tRNA-synt_II"/>
</dbReference>
<evidence type="ECO:0000256" key="5">
    <source>
        <dbReference type="ARBA" id="ARBA00022490"/>
    </source>
</evidence>
<feature type="compositionally biased region" description="Basic and acidic residues" evidence="13">
    <location>
        <begin position="29"/>
        <end position="42"/>
    </location>
</feature>
<dbReference type="NCBIfam" id="TIGR00458">
    <property type="entry name" value="aspS_nondisc"/>
    <property type="match status" value="1"/>
</dbReference>
<dbReference type="PANTHER" id="PTHR43450">
    <property type="entry name" value="ASPARTYL-TRNA SYNTHETASE"/>
    <property type="match status" value="1"/>
</dbReference>
<evidence type="ECO:0000256" key="3">
    <source>
        <dbReference type="ARBA" id="ARBA00012841"/>
    </source>
</evidence>
<comment type="catalytic activity">
    <reaction evidence="12">
        <text>tRNA(Asp) + L-aspartate + ATP = L-aspartyl-tRNA(Asp) + AMP + diphosphate</text>
        <dbReference type="Rhea" id="RHEA:19649"/>
        <dbReference type="Rhea" id="RHEA-COMP:9660"/>
        <dbReference type="Rhea" id="RHEA-COMP:9678"/>
        <dbReference type="ChEBI" id="CHEBI:29991"/>
        <dbReference type="ChEBI" id="CHEBI:30616"/>
        <dbReference type="ChEBI" id="CHEBI:33019"/>
        <dbReference type="ChEBI" id="CHEBI:78442"/>
        <dbReference type="ChEBI" id="CHEBI:78516"/>
        <dbReference type="ChEBI" id="CHEBI:456215"/>
        <dbReference type="EC" id="6.1.1.12"/>
    </reaction>
</comment>
<dbReference type="Proteomes" id="UP000694941">
    <property type="component" value="Unplaced"/>
</dbReference>
<proteinExistence type="inferred from homology"/>
<dbReference type="PRINTS" id="PR01042">
    <property type="entry name" value="TRNASYNTHASP"/>
</dbReference>
<keyword evidence="15" id="KW-1185">Reference proteome</keyword>
<sequence length="536" mass="61077">MLKGEEGDLNRINSPDDKLSMSKKALKKQAKEAEKAAKKAERQTQNLIKEGVNTEEDYSSGQYGKLPMNQSQKKIVRHLVEVKVLDLNFADQKVWVRGRLHTSRAKGKQCFFVLRQQHFTVQCLVSVSETISKAMVKFVALITKESILDVEGHVRTVFQKIESCTQKDVELHVEQLFVVSASEPRLPLQIEDASRPENEEDPDGLHIRVCQDTRLDNRILDLRTPTNQAIYCLQAGVCELFREALKKMGFIEIHTPKIISAASEGGANVFEVSYFKGSAYLAQSPQLYKQMAIAADFDKVFTIGAVFRAEDSNTHRHLCEFVGLDLEMAFHYHYHEVITVIGMMFVEIFKGLRDRFSAEIAAVHRQYPAEPFKFLEPSLRLDYPEAVAMLRETGVDMGDEEDLSTPNEKLLGRLVKAKYDTDFFILDKFPLAVRPFYTMPDPHNSKYSNSYDMYMRGEEITSGAQRIHDPEFLAERAKNHGINIEHIKAYIDSFRYGAPPHAGCGIGLERVTMLYLGLDNIRKASMFPRDPRRLTP</sequence>
<gene>
    <name evidence="16" type="primary">LOC106456960</name>
</gene>
<dbReference type="InterPro" id="IPR045864">
    <property type="entry name" value="aa-tRNA-synth_II/BPL/LPL"/>
</dbReference>
<comment type="similarity">
    <text evidence="2">Belongs to the class-II aminoacyl-tRNA synthetase family. Type 2 subfamily.</text>
</comment>
<evidence type="ECO:0000256" key="4">
    <source>
        <dbReference type="ARBA" id="ARBA00018853"/>
    </source>
</evidence>
<dbReference type="NCBIfam" id="NF003483">
    <property type="entry name" value="PRK05159.1"/>
    <property type="match status" value="1"/>
</dbReference>
<organism evidence="15 16">
    <name type="scientific">Limulus polyphemus</name>
    <name type="common">Atlantic horseshoe crab</name>
    <dbReference type="NCBI Taxonomy" id="6850"/>
    <lineage>
        <taxon>Eukaryota</taxon>
        <taxon>Metazoa</taxon>
        <taxon>Ecdysozoa</taxon>
        <taxon>Arthropoda</taxon>
        <taxon>Chelicerata</taxon>
        <taxon>Merostomata</taxon>
        <taxon>Xiphosura</taxon>
        <taxon>Limulidae</taxon>
        <taxon>Limulus</taxon>
    </lineage>
</organism>
<dbReference type="PANTHER" id="PTHR43450:SF1">
    <property type="entry name" value="ASPARTATE--TRNA LIGASE, CYTOPLASMIC"/>
    <property type="match status" value="1"/>
</dbReference>
<dbReference type="CDD" id="cd04320">
    <property type="entry name" value="AspRS_cyto_N"/>
    <property type="match status" value="1"/>
</dbReference>
<feature type="region of interest" description="Disordered" evidence="13">
    <location>
        <begin position="1"/>
        <end position="51"/>
    </location>
</feature>
<dbReference type="RefSeq" id="XP_013771790.1">
    <property type="nucleotide sequence ID" value="XM_013916336.2"/>
</dbReference>
<evidence type="ECO:0000256" key="7">
    <source>
        <dbReference type="ARBA" id="ARBA00022741"/>
    </source>
</evidence>
<keyword evidence="5" id="KW-0963">Cytoplasm</keyword>
<keyword evidence="8" id="KW-0067">ATP-binding</keyword>
<comment type="subcellular location">
    <subcellularLocation>
        <location evidence="1">Cytoplasm</location>
    </subcellularLocation>
</comment>
<evidence type="ECO:0000313" key="16">
    <source>
        <dbReference type="RefSeq" id="XP_013771790.1"/>
    </source>
</evidence>
<evidence type="ECO:0000256" key="6">
    <source>
        <dbReference type="ARBA" id="ARBA00022598"/>
    </source>
</evidence>
<dbReference type="InterPro" id="IPR002312">
    <property type="entry name" value="Asp/Asn-tRNA-synth_IIb"/>
</dbReference>
<keyword evidence="10" id="KW-0030">Aminoacyl-tRNA synthetase</keyword>
<evidence type="ECO:0000256" key="9">
    <source>
        <dbReference type="ARBA" id="ARBA00022917"/>
    </source>
</evidence>
<dbReference type="InterPro" id="IPR004523">
    <property type="entry name" value="Asp-tRNA_synthase_2"/>
</dbReference>
<keyword evidence="9" id="KW-0648">Protein biosynthesis</keyword>
<dbReference type="HAMAP" id="MF_02075">
    <property type="entry name" value="Asp_tRNA_synth_type2"/>
    <property type="match status" value="1"/>
</dbReference>
<keyword evidence="7" id="KW-0547">Nucleotide-binding</keyword>
<keyword evidence="6" id="KW-0436">Ligase</keyword>
<feature type="compositionally biased region" description="Basic and acidic residues" evidence="13">
    <location>
        <begin position="1"/>
        <end position="20"/>
    </location>
</feature>
<evidence type="ECO:0000259" key="14">
    <source>
        <dbReference type="PROSITE" id="PS50862"/>
    </source>
</evidence>
<dbReference type="EC" id="6.1.1.12" evidence="3"/>
<feature type="domain" description="Aminoacyl-transfer RNA synthetases class-II family profile" evidence="14">
    <location>
        <begin position="241"/>
        <end position="536"/>
    </location>
</feature>
<evidence type="ECO:0000313" key="15">
    <source>
        <dbReference type="Proteomes" id="UP000694941"/>
    </source>
</evidence>
<dbReference type="PROSITE" id="PS50862">
    <property type="entry name" value="AA_TRNA_LIGASE_II"/>
    <property type="match status" value="1"/>
</dbReference>
<evidence type="ECO:0000256" key="2">
    <source>
        <dbReference type="ARBA" id="ARBA00005312"/>
    </source>
</evidence>
<evidence type="ECO:0000256" key="13">
    <source>
        <dbReference type="SAM" id="MobiDB-lite"/>
    </source>
</evidence>
<dbReference type="Pfam" id="PF01336">
    <property type="entry name" value="tRNA_anti-codon"/>
    <property type="match status" value="1"/>
</dbReference>
<dbReference type="CDD" id="cd00776">
    <property type="entry name" value="AsxRS_core"/>
    <property type="match status" value="1"/>
</dbReference>
<evidence type="ECO:0000256" key="8">
    <source>
        <dbReference type="ARBA" id="ARBA00022840"/>
    </source>
</evidence>
<reference evidence="16" key="1">
    <citation type="submission" date="2025-08" db="UniProtKB">
        <authorList>
            <consortium name="RefSeq"/>
        </authorList>
    </citation>
    <scope>IDENTIFICATION</scope>
    <source>
        <tissue evidence="16">Muscle</tissue>
    </source>
</reference>
<evidence type="ECO:0000256" key="12">
    <source>
        <dbReference type="ARBA" id="ARBA00047904"/>
    </source>
</evidence>
<evidence type="ECO:0000256" key="1">
    <source>
        <dbReference type="ARBA" id="ARBA00004496"/>
    </source>
</evidence>
<evidence type="ECO:0000256" key="10">
    <source>
        <dbReference type="ARBA" id="ARBA00023146"/>
    </source>
</evidence>
<dbReference type="Gene3D" id="3.30.930.10">
    <property type="entry name" value="Bira Bifunctional Protein, Domain 2"/>
    <property type="match status" value="1"/>
</dbReference>
<name>A0ABM1AZM9_LIMPO</name>
<dbReference type="Gene3D" id="2.40.50.140">
    <property type="entry name" value="Nucleic acid-binding proteins"/>
    <property type="match status" value="1"/>
</dbReference>
<dbReference type="GeneID" id="106456960"/>